<evidence type="ECO:0000313" key="5">
    <source>
        <dbReference type="EMBL" id="SDS33986.1"/>
    </source>
</evidence>
<keyword evidence="2 3" id="KW-0040">ANK repeat</keyword>
<dbReference type="RefSeq" id="WP_090272933.1">
    <property type="nucleotide sequence ID" value="NZ_LT629748.1"/>
</dbReference>
<dbReference type="PROSITE" id="PS50297">
    <property type="entry name" value="ANK_REP_REGION"/>
    <property type="match status" value="1"/>
</dbReference>
<dbReference type="OrthoDB" id="6728164at2"/>
<name>A0A1H1REL1_9GAMM</name>
<dbReference type="InterPro" id="IPR050889">
    <property type="entry name" value="Dendritic_Spine_Reg/Scaffold"/>
</dbReference>
<dbReference type="Gene3D" id="1.25.40.20">
    <property type="entry name" value="Ankyrin repeat-containing domain"/>
    <property type="match status" value="1"/>
</dbReference>
<dbReference type="PROSITE" id="PS51257">
    <property type="entry name" value="PROKAR_LIPOPROTEIN"/>
    <property type="match status" value="1"/>
</dbReference>
<reference evidence="6" key="1">
    <citation type="submission" date="2016-10" db="EMBL/GenBank/DDBJ databases">
        <authorList>
            <person name="Varghese N."/>
            <person name="Submissions S."/>
        </authorList>
    </citation>
    <scope>NUCLEOTIDE SEQUENCE [LARGE SCALE GENOMIC DNA]</scope>
    <source>
        <strain evidence="6">2SM5</strain>
    </source>
</reference>
<dbReference type="PANTHER" id="PTHR24166">
    <property type="entry name" value="ROLLING PEBBLES, ISOFORM B"/>
    <property type="match status" value="1"/>
</dbReference>
<dbReference type="PROSITE" id="PS50088">
    <property type="entry name" value="ANK_REPEAT"/>
    <property type="match status" value="1"/>
</dbReference>
<dbReference type="PANTHER" id="PTHR24166:SF48">
    <property type="entry name" value="PROTEIN VAPYRIN"/>
    <property type="match status" value="1"/>
</dbReference>
<feature type="signal peptide" evidence="4">
    <location>
        <begin position="1"/>
        <end position="22"/>
    </location>
</feature>
<evidence type="ECO:0000256" key="1">
    <source>
        <dbReference type="ARBA" id="ARBA00022737"/>
    </source>
</evidence>
<evidence type="ECO:0000256" key="4">
    <source>
        <dbReference type="SAM" id="SignalP"/>
    </source>
</evidence>
<dbReference type="SMART" id="SM00248">
    <property type="entry name" value="ANK"/>
    <property type="match status" value="2"/>
</dbReference>
<keyword evidence="4" id="KW-0732">Signal</keyword>
<evidence type="ECO:0000313" key="6">
    <source>
        <dbReference type="Proteomes" id="UP000243426"/>
    </source>
</evidence>
<accession>A0A1H1REL1</accession>
<dbReference type="Proteomes" id="UP000243426">
    <property type="component" value="Chromosome I"/>
</dbReference>
<dbReference type="InterPro" id="IPR036770">
    <property type="entry name" value="Ankyrin_rpt-contain_sf"/>
</dbReference>
<sequence length="859" mass="92661">MPVKALSPFGLLVIAALLAGCAAPVPPKPPLDTTPKARQPLPSTKASFACGGALPAVHRQICAADALAQLDKDLVARQHRLQQELDLTGSLLLAANHRQWLLSRGELCGIDTDAEPDAQAQACLTAMYRQRSGELARWQPVEPTAGGTHALASYAEYRLMDNRAGAMCEQLGQKLNRDLRSKGMPSPARLPGIRLLAGSHAPAATASVDGQQVKVDLYNAGLYAGYQMRASGLSINGQPVMDDATLPRWVAEQPNYGGRAHASSSQTGDYGSIDVFRRGEGAYVLVNETWGFHSPAARGESAYAGLYGLNGATLQPLCLYQTYLTPPRTNTLAGLAAYSSLEVELDGIAGDPLPAMAQHERRDRFQAWKELQWTLLNLPLLGADSLARYGREAALRQRHDLALDALFDWSERNLTNKQVYRRVMPMLQPAWQELRQMFLGQGLNDVEATSAADLLLHETLARSMENLTPPAQPVSLPLPAHARYQSRFAVAPLAGDLERGRHFSTLHSVLMNNGPTHVVRDFIAYETGALGEQRGLGPDNSPATMAAVLRPDNLQLLLDAGFAADQANRWGKTALMAAAEQNQPESVRLLLARGADVHRRTRQLGDVGVGGPERRQAGQGRQTALLLASSGAGAEVIQLLLDAGAARQAWDGYDRDVCQRLKANAVLANADREQLRGPVCAAYAMLPAAERPPVDLRKGDVLQHQADGAEYRISLKQRPAAMLFSRPLESSPVDLDRQLRSLAIKIGTAAVRRGGMQLTGPLTLHVPDMAGNSASSLRMNVGFPVAANGGHVSGYALLNQPATTVLSVIFDSERNDAAGTWRALYEAAQAQNLTPANEGYIVLHTRGRRATEYQLVVTD</sequence>
<gene>
    <name evidence="5" type="ORF">SAMN05216198_1729</name>
</gene>
<organism evidence="5 6">
    <name type="scientific">Halopseudomonas litoralis</name>
    <dbReference type="NCBI Taxonomy" id="797277"/>
    <lineage>
        <taxon>Bacteria</taxon>
        <taxon>Pseudomonadati</taxon>
        <taxon>Pseudomonadota</taxon>
        <taxon>Gammaproteobacteria</taxon>
        <taxon>Pseudomonadales</taxon>
        <taxon>Pseudomonadaceae</taxon>
        <taxon>Halopseudomonas</taxon>
    </lineage>
</organism>
<evidence type="ECO:0000256" key="2">
    <source>
        <dbReference type="ARBA" id="ARBA00023043"/>
    </source>
</evidence>
<keyword evidence="6" id="KW-1185">Reference proteome</keyword>
<proteinExistence type="predicted"/>
<dbReference type="InterPro" id="IPR002110">
    <property type="entry name" value="Ankyrin_rpt"/>
</dbReference>
<dbReference type="STRING" id="797277.SAMN05216198_1729"/>
<dbReference type="SUPFAM" id="SSF48403">
    <property type="entry name" value="Ankyrin repeat"/>
    <property type="match status" value="1"/>
</dbReference>
<protein>
    <submittedName>
        <fullName evidence="5">Ankyrin repeat-containing protein</fullName>
    </submittedName>
</protein>
<feature type="chain" id="PRO_5009258761" evidence="4">
    <location>
        <begin position="23"/>
        <end position="859"/>
    </location>
</feature>
<dbReference type="EMBL" id="LT629748">
    <property type="protein sequence ID" value="SDS33986.1"/>
    <property type="molecule type" value="Genomic_DNA"/>
</dbReference>
<dbReference type="AlphaFoldDB" id="A0A1H1REL1"/>
<evidence type="ECO:0000256" key="3">
    <source>
        <dbReference type="PROSITE-ProRule" id="PRU00023"/>
    </source>
</evidence>
<dbReference type="Pfam" id="PF12796">
    <property type="entry name" value="Ank_2"/>
    <property type="match status" value="1"/>
</dbReference>
<dbReference type="Gene3D" id="3.20.80.10">
    <property type="entry name" value="Regulatory factor, effector binding domain"/>
    <property type="match status" value="1"/>
</dbReference>
<keyword evidence="1" id="KW-0677">Repeat</keyword>
<feature type="repeat" description="ANK" evidence="3">
    <location>
        <begin position="570"/>
        <end position="602"/>
    </location>
</feature>
<dbReference type="InterPro" id="IPR011256">
    <property type="entry name" value="Reg_factor_effector_dom_sf"/>
</dbReference>